<dbReference type="InterPro" id="IPR056778">
    <property type="entry name" value="UPF0261_C"/>
</dbReference>
<dbReference type="NCBIfam" id="NF002674">
    <property type="entry name" value="PRK02399.1-2"/>
    <property type="match status" value="1"/>
</dbReference>
<dbReference type="PIRSF" id="PIRSF033271">
    <property type="entry name" value="UCP033271"/>
    <property type="match status" value="1"/>
</dbReference>
<reference evidence="3 4" key="1">
    <citation type="submission" date="2020-08" db="EMBL/GenBank/DDBJ databases">
        <title>A novel species.</title>
        <authorList>
            <person name="Gao J."/>
        </authorList>
    </citation>
    <scope>NUCLEOTIDE SEQUENCE [LARGE SCALE GENOMIC DNA]</scope>
    <source>
        <strain evidence="3 4">CRPJ-33</strain>
    </source>
</reference>
<evidence type="ECO:0000259" key="2">
    <source>
        <dbReference type="Pfam" id="PF23189"/>
    </source>
</evidence>
<sequence length="426" mass="42786">MATVVLVGTLDTKGAEYGWLRERLLALGVDVIVVDTGALGTPRTAADVTGEEVARAAGADAEALRAAGDRGAAVTAMAHGAAEVVSRLHSQGRLHCVLAIGGSGGTSIATRAMRALPLGVPKLMVSSMASGDVARYVGSTDITLMYSVVDIAGVNPVLAPVLANAADAAAGMAKGFAASPRALRPETLAAAGRPLVAASMAGVTTPGVDAARARLAELGYEVLVFHVSGTGGRTLESLAGQGVFAGVLDLTLSELADDLVGGILTAGPDRLTAAGLAGVPQVVSLGALDMVKFGPPETVPAALRDRNPLVHNPSITVVRTTSGECGELGRRIAAKLRAARGPVEVCVPLRGLSTLGAPGGPYHDPAVDGALFTALRAGLAGSAVRVVDHDTHINTEEFGRSAADRLHQLIPAARRPGAAASDGPPA</sequence>
<evidence type="ECO:0000313" key="4">
    <source>
        <dbReference type="Proteomes" id="UP000516230"/>
    </source>
</evidence>
<name>A0A7H0HN61_9ACTN</name>
<dbReference type="Gene3D" id="3.40.50.12020">
    <property type="entry name" value="Uncharacterised protein family UPF0261, NN domain"/>
    <property type="match status" value="1"/>
</dbReference>
<dbReference type="KEGG" id="sgj:IAG43_02910"/>
<dbReference type="Gene3D" id="3.40.50.12030">
    <property type="entry name" value="Uncharacterised protein family UPF0261, NC domain"/>
    <property type="match status" value="1"/>
</dbReference>
<keyword evidence="3" id="KW-0067">ATP-binding</keyword>
<evidence type="ECO:0000313" key="3">
    <source>
        <dbReference type="EMBL" id="QNP61977.1"/>
    </source>
</evidence>
<dbReference type="PANTHER" id="PTHR31862">
    <property type="entry name" value="UPF0261 DOMAIN PROTEIN (AFU_ORTHOLOGUE AFUA_1G10120)"/>
    <property type="match status" value="1"/>
</dbReference>
<dbReference type="CDD" id="cd15488">
    <property type="entry name" value="Tm-1-like"/>
    <property type="match status" value="1"/>
</dbReference>
<dbReference type="Pfam" id="PF06792">
    <property type="entry name" value="UPF0261"/>
    <property type="match status" value="1"/>
</dbReference>
<dbReference type="PANTHER" id="PTHR31862:SF1">
    <property type="entry name" value="UPF0261 DOMAIN PROTEIN (AFU_ORTHOLOGUE AFUA_1G10120)"/>
    <property type="match status" value="1"/>
</dbReference>
<gene>
    <name evidence="3" type="ORF">IAG43_02910</name>
</gene>
<dbReference type="InterPro" id="IPR008322">
    <property type="entry name" value="UPF0261"/>
</dbReference>
<dbReference type="EMBL" id="CP060825">
    <property type="protein sequence ID" value="QNP61977.1"/>
    <property type="molecule type" value="Genomic_DNA"/>
</dbReference>
<feature type="domain" description="UPF0261" evidence="1">
    <location>
        <begin position="3"/>
        <end position="175"/>
    </location>
</feature>
<dbReference type="AlphaFoldDB" id="A0A7H0HN61"/>
<proteinExistence type="predicted"/>
<dbReference type="InterPro" id="IPR044122">
    <property type="entry name" value="UPF0261_N"/>
</dbReference>
<dbReference type="Pfam" id="PF23189">
    <property type="entry name" value="UPF0261_C"/>
    <property type="match status" value="1"/>
</dbReference>
<dbReference type="InterPro" id="IPR051353">
    <property type="entry name" value="Tobamovirus_resist_UPF0261"/>
</dbReference>
<evidence type="ECO:0000259" key="1">
    <source>
        <dbReference type="Pfam" id="PF06792"/>
    </source>
</evidence>
<organism evidence="3 4">
    <name type="scientific">Streptomyces genisteinicus</name>
    <dbReference type="NCBI Taxonomy" id="2768068"/>
    <lineage>
        <taxon>Bacteria</taxon>
        <taxon>Bacillati</taxon>
        <taxon>Actinomycetota</taxon>
        <taxon>Actinomycetes</taxon>
        <taxon>Kitasatosporales</taxon>
        <taxon>Streptomycetaceae</taxon>
        <taxon>Streptomyces</taxon>
    </lineage>
</organism>
<keyword evidence="4" id="KW-1185">Reference proteome</keyword>
<accession>A0A7H0HN61</accession>
<keyword evidence="3" id="KW-0547">Nucleotide-binding</keyword>
<feature type="domain" description="UPF0261" evidence="2">
    <location>
        <begin position="193"/>
        <end position="409"/>
    </location>
</feature>
<dbReference type="GO" id="GO:0005524">
    <property type="term" value="F:ATP binding"/>
    <property type="evidence" value="ECO:0007669"/>
    <property type="project" value="UniProtKB-KW"/>
</dbReference>
<dbReference type="RefSeq" id="WP_187739179.1">
    <property type="nucleotide sequence ID" value="NZ_CP060825.1"/>
</dbReference>
<dbReference type="Proteomes" id="UP000516230">
    <property type="component" value="Chromosome"/>
</dbReference>
<protein>
    <submittedName>
        <fullName evidence="3">Tm-1-like ATP-binding domain-containing protein</fullName>
    </submittedName>
</protein>